<evidence type="ECO:0000256" key="1">
    <source>
        <dbReference type="ARBA" id="ARBA00007789"/>
    </source>
</evidence>
<dbReference type="SUPFAM" id="SSF51679">
    <property type="entry name" value="Bacterial luciferase-like"/>
    <property type="match status" value="1"/>
</dbReference>
<dbReference type="GO" id="GO:0016705">
    <property type="term" value="F:oxidoreductase activity, acting on paired donors, with incorporation or reduction of molecular oxygen"/>
    <property type="evidence" value="ECO:0007669"/>
    <property type="project" value="InterPro"/>
</dbReference>
<reference evidence="3" key="1">
    <citation type="submission" date="2020-11" db="EMBL/GenBank/DDBJ databases">
        <title>Multidrug resistant novel bacterium Savagea serpentis sp. nov., isolated from the scats of a vine snake (Ahaetulla nasuta).</title>
        <authorList>
            <person name="Venkata Ramana V."/>
            <person name="Vikas Patil S."/>
            <person name="Yogita Lugani V."/>
        </authorList>
    </citation>
    <scope>NUCLEOTIDE SEQUENCE</scope>
    <source>
        <strain evidence="3">SN6</strain>
    </source>
</reference>
<comment type="similarity">
    <text evidence="1">To bacterial alkanal monooxygenase alpha and beta chains.</text>
</comment>
<dbReference type="Pfam" id="PF00296">
    <property type="entry name" value="Bac_luciferase"/>
    <property type="match status" value="1"/>
</dbReference>
<evidence type="ECO:0000313" key="4">
    <source>
        <dbReference type="Proteomes" id="UP000622653"/>
    </source>
</evidence>
<comment type="caution">
    <text evidence="3">The sequence shown here is derived from an EMBL/GenBank/DDBJ whole genome shotgun (WGS) entry which is preliminary data.</text>
</comment>
<accession>A0A8J7KDS0</accession>
<name>A0A8J7KDS0_9BACL</name>
<protein>
    <submittedName>
        <fullName evidence="3">LLM class flavin-dependent oxidoreductase</fullName>
    </submittedName>
</protein>
<dbReference type="InterPro" id="IPR036661">
    <property type="entry name" value="Luciferase-like_sf"/>
</dbReference>
<dbReference type="InterPro" id="IPR011251">
    <property type="entry name" value="Luciferase-like_dom"/>
</dbReference>
<dbReference type="InterPro" id="IPR019949">
    <property type="entry name" value="CmoO-like"/>
</dbReference>
<keyword evidence="4" id="KW-1185">Reference proteome</keyword>
<dbReference type="Gene3D" id="3.20.20.30">
    <property type="entry name" value="Luciferase-like domain"/>
    <property type="match status" value="1"/>
</dbReference>
<dbReference type="FunFam" id="3.20.20.30:FF:000002">
    <property type="entry name" value="LLM class flavin-dependent oxidoreductase"/>
    <property type="match status" value="1"/>
</dbReference>
<dbReference type="Proteomes" id="UP000622653">
    <property type="component" value="Unassembled WGS sequence"/>
</dbReference>
<feature type="domain" description="Luciferase-like" evidence="2">
    <location>
        <begin position="14"/>
        <end position="305"/>
    </location>
</feature>
<organism evidence="3 4">
    <name type="scientific">Savagea serpentis</name>
    <dbReference type="NCBI Taxonomy" id="2785297"/>
    <lineage>
        <taxon>Bacteria</taxon>
        <taxon>Bacillati</taxon>
        <taxon>Bacillota</taxon>
        <taxon>Bacilli</taxon>
        <taxon>Bacillales</taxon>
        <taxon>Caryophanaceae</taxon>
        <taxon>Savagea</taxon>
    </lineage>
</organism>
<dbReference type="PANTHER" id="PTHR30137:SF19">
    <property type="entry name" value="LUCIFERASE-LIKE MONOOXYGENASE"/>
    <property type="match status" value="1"/>
</dbReference>
<sequence length="337" mass="37403">MSIRLSILEQSMLSEGQTAKEALDKTVEMAKLADELGFERFWVAEHHGSRKLASSTPEILMAHIANETERIRIGSGGVMLPHYSPYKIAENFKLLEALYPGRIDAGVGRAPGGSQLVHYALREGQPRNVDVFPDQVKELRSYLNDDVTGAKLHPKLYAAPEIDTKPRVWMLGSSPSSAQLAAEQGLPYMYAQFISGSEAIGTYATSLYHQQYNRAGEEDTPENAVSIFFACAETEEEAERIAQGFDYSMLWLETGKTSEGTPSPETIAAYNASPSEIARMKQNRSRMIVGTPQSAKRQIEALAEKYAAKEVMLVMITYDYDDKLEAYRLIAKEMLGS</sequence>
<dbReference type="AlphaFoldDB" id="A0A8J7KDS0"/>
<dbReference type="RefSeq" id="WP_194561822.1">
    <property type="nucleotide sequence ID" value="NZ_JADKPV010000001.1"/>
</dbReference>
<dbReference type="EMBL" id="JADKPV010000001">
    <property type="protein sequence ID" value="MBF4500381.1"/>
    <property type="molecule type" value="Genomic_DNA"/>
</dbReference>
<proteinExistence type="predicted"/>
<evidence type="ECO:0000313" key="3">
    <source>
        <dbReference type="EMBL" id="MBF4500381.1"/>
    </source>
</evidence>
<evidence type="ECO:0000259" key="2">
    <source>
        <dbReference type="Pfam" id="PF00296"/>
    </source>
</evidence>
<dbReference type="PANTHER" id="PTHR30137">
    <property type="entry name" value="LUCIFERASE-LIKE MONOOXYGENASE"/>
    <property type="match status" value="1"/>
</dbReference>
<dbReference type="GO" id="GO:0005829">
    <property type="term" value="C:cytosol"/>
    <property type="evidence" value="ECO:0007669"/>
    <property type="project" value="TreeGrafter"/>
</dbReference>
<gene>
    <name evidence="3" type="ORF">IRY55_03305</name>
</gene>
<dbReference type="InterPro" id="IPR050766">
    <property type="entry name" value="Bact_Lucif_Oxidored"/>
</dbReference>
<dbReference type="NCBIfam" id="TIGR03558">
    <property type="entry name" value="oxido_grp_1"/>
    <property type="match status" value="1"/>
</dbReference>